<gene>
    <name evidence="2" type="ORF">MSAN_01682400</name>
</gene>
<evidence type="ECO:0000313" key="2">
    <source>
        <dbReference type="EMBL" id="KAF7349572.1"/>
    </source>
</evidence>
<organism evidence="2 3">
    <name type="scientific">Mycena sanguinolenta</name>
    <dbReference type="NCBI Taxonomy" id="230812"/>
    <lineage>
        <taxon>Eukaryota</taxon>
        <taxon>Fungi</taxon>
        <taxon>Dikarya</taxon>
        <taxon>Basidiomycota</taxon>
        <taxon>Agaricomycotina</taxon>
        <taxon>Agaricomycetes</taxon>
        <taxon>Agaricomycetidae</taxon>
        <taxon>Agaricales</taxon>
        <taxon>Marasmiineae</taxon>
        <taxon>Mycenaceae</taxon>
        <taxon>Mycena</taxon>
    </lineage>
</organism>
<comment type="caution">
    <text evidence="2">The sequence shown here is derived from an EMBL/GenBank/DDBJ whole genome shotgun (WGS) entry which is preliminary data.</text>
</comment>
<keyword evidence="3" id="KW-1185">Reference proteome</keyword>
<feature type="compositionally biased region" description="Basic and acidic residues" evidence="1">
    <location>
        <begin position="1078"/>
        <end position="1088"/>
    </location>
</feature>
<accession>A0A8H7CVB6</accession>
<dbReference type="PANTHER" id="PTHR31912:SF34">
    <property type="entry name" value="NOTOCHORD-RELATED PROTEIN"/>
    <property type="match status" value="1"/>
</dbReference>
<feature type="region of interest" description="Disordered" evidence="1">
    <location>
        <begin position="1078"/>
        <end position="1192"/>
    </location>
</feature>
<proteinExistence type="predicted"/>
<sequence length="1192" mass="135020">MAPAAWQPPQDVLPFLKYSADRKQVRCTVCNSEGKATVKEFIQSKNLKTHLTSATHVACNTNHLVRERARLEQVKQISDAYNAGGVENYQNAASPAPSYPPPMFPAPPVLNDVDMDYYADVNDAQLMEQMGQTVPVDEAPTPEEIRLRLQEEFQRMLEEAHCETHFGIDVGDGFVGDDLPKEFEDDQDDECWDRSLLKQSEYRPYPNKTAMSLDIMDNLPRARFSSTQMSMIIHFAKQLGTPDVPSLKALRKMQQTLQSTCGNKPVKITSQFGNVFYMNNIRETLARDMANPLVAPHMHFYLEETDGPISETYQAERWMEYTPSQLTPMFSKGHKRFWIEELAQLKNGTFVIPHTLIVRNGTLTSDVSIAEQTSEGQWTLLDQEITVNADDFELDYNDIIAHFGTLLWNEGAKVSPMPNEMRKLVAEDEDLLVIMASPWADDVSGNKSKQYNKHMNMYTGNGCLPGGLLQQEYHVHFISTSPNASSAEQFATFRDHVNSTEKEPDFQLTTLSSRKKRHIWAAMQIYPAANCHFAGVARDAAQIRARLEQQLRLSMLGDPNAVIEHQRATGTKDKITQHWIQLLLAKSKAMKTENSQRTMEDISSELQTWLDTQPGDKMNPLLDISGLDPSQDTPVELLHTILLGIIKYIWHHLNTAQWSDQDRHLLAIRLQSTDLTGLTVPPIRAGYMIQYKNNLIGKHFKTLMQILAFHVHGISTPEQFALIKAAGELGARLWVPEIDNMDEYLDDLKIAIANLLDAFDQVDPLRILVKIKLHLLAHIPDDIRRFGPLLRWATEIYESHNAVFRLCSVFSNRLAPSRDIAMKFASMDRVKHLLSGGYWWDPVLQRWTQAGRGVQQILLTDPIFQRHLGWTALPKVNPGFVKAMPAKRAPPVKWDQTKASAHWAMNTAPPSPDSSWRMGHAVTARSGDKAIIGSWVFGLDSKGATVIGRVAELLVGEKSLATVEQFICTDKLHPEFGWPVICRPNGAEITNGQGQSHIVLDTTSLQFICFVQHDCRMGNCKPGISRKERQEREETSWETMLIKHADDDQFVLNMSALHNFTKLRRVLPQSLTRLKALHEDRPKFHKEMTAQASSIQIKKRKKTAEKRRQTAEAKRKEAELAAAAAAEAEEALRRAEEGEDDSEEDEQEPDEHQNELQAILESDNDVPESEAEDEIEESNVATSRCGRKRRRC</sequence>
<dbReference type="OrthoDB" id="2506088at2759"/>
<feature type="compositionally biased region" description="Acidic residues" evidence="1">
    <location>
        <begin position="1137"/>
        <end position="1149"/>
    </location>
</feature>
<evidence type="ECO:0000313" key="3">
    <source>
        <dbReference type="Proteomes" id="UP000623467"/>
    </source>
</evidence>
<dbReference type="EMBL" id="JACAZH010000015">
    <property type="protein sequence ID" value="KAF7349572.1"/>
    <property type="molecule type" value="Genomic_DNA"/>
</dbReference>
<dbReference type="AlphaFoldDB" id="A0A8H7CVB6"/>
<name>A0A8H7CVB6_9AGAR</name>
<feature type="compositionally biased region" description="Basic and acidic residues" evidence="1">
    <location>
        <begin position="1106"/>
        <end position="1119"/>
    </location>
</feature>
<feature type="compositionally biased region" description="Acidic residues" evidence="1">
    <location>
        <begin position="1162"/>
        <end position="1177"/>
    </location>
</feature>
<dbReference type="Proteomes" id="UP000623467">
    <property type="component" value="Unassembled WGS sequence"/>
</dbReference>
<evidence type="ECO:0000256" key="1">
    <source>
        <dbReference type="SAM" id="MobiDB-lite"/>
    </source>
</evidence>
<dbReference type="PANTHER" id="PTHR31912">
    <property type="entry name" value="IP13529P"/>
    <property type="match status" value="1"/>
</dbReference>
<reference evidence="2" key="1">
    <citation type="submission" date="2020-05" db="EMBL/GenBank/DDBJ databases">
        <title>Mycena genomes resolve the evolution of fungal bioluminescence.</title>
        <authorList>
            <person name="Tsai I.J."/>
        </authorList>
    </citation>
    <scope>NUCLEOTIDE SEQUENCE</scope>
    <source>
        <strain evidence="2">160909Yilan</strain>
    </source>
</reference>
<protein>
    <submittedName>
        <fullName evidence="2">Uncharacterized protein</fullName>
    </submittedName>
</protein>